<dbReference type="GO" id="GO:0016020">
    <property type="term" value="C:membrane"/>
    <property type="evidence" value="ECO:0007669"/>
    <property type="project" value="UniProtKB-SubCell"/>
</dbReference>
<dbReference type="PANTHER" id="PTHR24300:SF403">
    <property type="entry name" value="CYTOCHROME P450 306A1"/>
    <property type="match status" value="1"/>
</dbReference>
<protein>
    <submittedName>
        <fullName evidence="10">Cytochrome P450 2C8-like</fullName>
    </submittedName>
</protein>
<dbReference type="PRINTS" id="PR00463">
    <property type="entry name" value="EP450I"/>
</dbReference>
<dbReference type="GO" id="GO:0016712">
    <property type="term" value="F:oxidoreductase activity, acting on paired donors, with incorporation or reduction of molecular oxygen, reduced flavin or flavoprotein as one donor, and incorporation of one atom of oxygen"/>
    <property type="evidence" value="ECO:0007669"/>
    <property type="project" value="TreeGrafter"/>
</dbReference>
<keyword evidence="6" id="KW-0472">Membrane</keyword>
<evidence type="ECO:0000313" key="9">
    <source>
        <dbReference type="Proteomes" id="UP000694844"/>
    </source>
</evidence>
<comment type="similarity">
    <text evidence="2 8">Belongs to the cytochrome P450 family.</text>
</comment>
<evidence type="ECO:0000256" key="6">
    <source>
        <dbReference type="ARBA" id="ARBA00023136"/>
    </source>
</evidence>
<dbReference type="PROSITE" id="PS00086">
    <property type="entry name" value="CYTOCHROME_P450"/>
    <property type="match status" value="1"/>
</dbReference>
<dbReference type="Proteomes" id="UP000694844">
    <property type="component" value="Chromosome 4"/>
</dbReference>
<reference evidence="10" key="1">
    <citation type="submission" date="2025-08" db="UniProtKB">
        <authorList>
            <consortium name="RefSeq"/>
        </authorList>
    </citation>
    <scope>IDENTIFICATION</scope>
    <source>
        <tissue evidence="10">Whole sample</tissue>
    </source>
</reference>
<dbReference type="InterPro" id="IPR036396">
    <property type="entry name" value="Cyt_P450_sf"/>
</dbReference>
<dbReference type="Pfam" id="PF00067">
    <property type="entry name" value="p450"/>
    <property type="match status" value="1"/>
</dbReference>
<dbReference type="InterPro" id="IPR017972">
    <property type="entry name" value="Cyt_P450_CS"/>
</dbReference>
<keyword evidence="7 8" id="KW-0349">Heme</keyword>
<dbReference type="FunFam" id="1.10.630.10:FF:000004">
    <property type="entry name" value="cytochrome P450 2D15 isoform X1"/>
    <property type="match status" value="1"/>
</dbReference>
<evidence type="ECO:0000256" key="3">
    <source>
        <dbReference type="ARBA" id="ARBA00022723"/>
    </source>
</evidence>
<dbReference type="GeneID" id="111128571"/>
<dbReference type="GO" id="GO:0008395">
    <property type="term" value="F:steroid hydroxylase activity"/>
    <property type="evidence" value="ECO:0007669"/>
    <property type="project" value="TreeGrafter"/>
</dbReference>
<organism evidence="9 10">
    <name type="scientific">Crassostrea virginica</name>
    <name type="common">Eastern oyster</name>
    <dbReference type="NCBI Taxonomy" id="6565"/>
    <lineage>
        <taxon>Eukaryota</taxon>
        <taxon>Metazoa</taxon>
        <taxon>Spiralia</taxon>
        <taxon>Lophotrochozoa</taxon>
        <taxon>Mollusca</taxon>
        <taxon>Bivalvia</taxon>
        <taxon>Autobranchia</taxon>
        <taxon>Pteriomorphia</taxon>
        <taxon>Ostreida</taxon>
        <taxon>Ostreoidea</taxon>
        <taxon>Ostreidae</taxon>
        <taxon>Crassostrea</taxon>
    </lineage>
</organism>
<evidence type="ECO:0000313" key="10">
    <source>
        <dbReference type="RefSeq" id="XP_022329956.1"/>
    </source>
</evidence>
<dbReference type="GO" id="GO:0006082">
    <property type="term" value="P:organic acid metabolic process"/>
    <property type="evidence" value="ECO:0007669"/>
    <property type="project" value="TreeGrafter"/>
</dbReference>
<dbReference type="GO" id="GO:0005737">
    <property type="term" value="C:cytoplasm"/>
    <property type="evidence" value="ECO:0007669"/>
    <property type="project" value="TreeGrafter"/>
</dbReference>
<evidence type="ECO:0000256" key="1">
    <source>
        <dbReference type="ARBA" id="ARBA00004370"/>
    </source>
</evidence>
<dbReference type="InterPro" id="IPR001128">
    <property type="entry name" value="Cyt_P450"/>
</dbReference>
<dbReference type="InterPro" id="IPR050182">
    <property type="entry name" value="Cytochrome_P450_fam2"/>
</dbReference>
<keyword evidence="8" id="KW-0503">Monooxygenase</keyword>
<dbReference type="KEGG" id="cvn:111128571"/>
<keyword evidence="5 7" id="KW-0408">Iron</keyword>
<dbReference type="PANTHER" id="PTHR24300">
    <property type="entry name" value="CYTOCHROME P450 508A4-RELATED"/>
    <property type="match status" value="1"/>
</dbReference>
<name>A0A8B8DSJ5_CRAVI</name>
<evidence type="ECO:0000256" key="5">
    <source>
        <dbReference type="ARBA" id="ARBA00023004"/>
    </source>
</evidence>
<dbReference type="Gene3D" id="1.10.630.10">
    <property type="entry name" value="Cytochrome P450"/>
    <property type="match status" value="1"/>
</dbReference>
<dbReference type="AlphaFoldDB" id="A0A8B8DSJ5"/>
<accession>A0A8B8DSJ5</accession>
<evidence type="ECO:0000256" key="8">
    <source>
        <dbReference type="RuleBase" id="RU000461"/>
    </source>
</evidence>
<evidence type="ECO:0000256" key="4">
    <source>
        <dbReference type="ARBA" id="ARBA00023002"/>
    </source>
</evidence>
<dbReference type="GO" id="GO:0005506">
    <property type="term" value="F:iron ion binding"/>
    <property type="evidence" value="ECO:0007669"/>
    <property type="project" value="InterPro"/>
</dbReference>
<dbReference type="GO" id="GO:0006805">
    <property type="term" value="P:xenobiotic metabolic process"/>
    <property type="evidence" value="ECO:0007669"/>
    <property type="project" value="TreeGrafter"/>
</dbReference>
<evidence type="ECO:0000256" key="2">
    <source>
        <dbReference type="ARBA" id="ARBA00010617"/>
    </source>
</evidence>
<comment type="subcellular location">
    <subcellularLocation>
        <location evidence="1">Membrane</location>
    </subcellularLocation>
</comment>
<feature type="binding site" description="axial binding residue" evidence="7">
    <location>
        <position position="435"/>
    </location>
    <ligand>
        <name>heme</name>
        <dbReference type="ChEBI" id="CHEBI:30413"/>
    </ligand>
    <ligandPart>
        <name>Fe</name>
        <dbReference type="ChEBI" id="CHEBI:18248"/>
    </ligandPart>
</feature>
<dbReference type="SUPFAM" id="SSF48264">
    <property type="entry name" value="Cytochrome P450"/>
    <property type="match status" value="1"/>
</dbReference>
<sequence>MVDFWTVSLACVVVVLYIWWKNTTRDATLPPGPPTIPFLGNLLSVSPETMLDEFQEYRKKYGDVFSLITGSRILVVISGYETLREIFIKHGDKTSERPDIFITREIGKFKGITTSSGTLWKEHRTFTINALREFGFGKRSLESRIIEEIEVFVQEIQSKKGEPFNIHFLINVCISNIMCSINFGQRYNHDDQTFLSLLDKINQNLSNENAMFVATILPFVRYIPGDPCRIKKMLGNVDVVQDSLRQIVKEHEETFDENNLRDYIDAFLKKMRSEKDNPNTTFDDDQLLKIIGELFVAGTETTSTALRWFSLFMIRHPDVQDKMRKEINDVIGTSRFPSLEDKPNLPYCEAVIHETLRVGAIAPISVPHGLTNDFEYKGFTIPKEALLIPNLYSVYFDGTIFPDPHTFKPERFLNEEGNLQNTEKVLAFSLGRRVCLGEALARMELFLFVTSLIQRFRLLPGDDNIPSEKGIMGITYAPQDFVLKAVSV</sequence>
<evidence type="ECO:0000256" key="7">
    <source>
        <dbReference type="PIRSR" id="PIRSR602401-1"/>
    </source>
</evidence>
<keyword evidence="3 7" id="KW-0479">Metal-binding</keyword>
<dbReference type="OrthoDB" id="6081913at2759"/>
<gene>
    <name evidence="10" type="primary">LOC111128571</name>
</gene>
<comment type="cofactor">
    <cofactor evidence="7">
        <name>heme</name>
        <dbReference type="ChEBI" id="CHEBI:30413"/>
    </cofactor>
</comment>
<dbReference type="PRINTS" id="PR00385">
    <property type="entry name" value="P450"/>
</dbReference>
<dbReference type="RefSeq" id="XP_022329956.1">
    <property type="nucleotide sequence ID" value="XM_022474248.1"/>
</dbReference>
<dbReference type="InterPro" id="IPR002401">
    <property type="entry name" value="Cyt_P450_E_grp-I"/>
</dbReference>
<keyword evidence="9" id="KW-1185">Reference proteome</keyword>
<proteinExistence type="inferred from homology"/>
<dbReference type="GO" id="GO:0020037">
    <property type="term" value="F:heme binding"/>
    <property type="evidence" value="ECO:0007669"/>
    <property type="project" value="InterPro"/>
</dbReference>
<keyword evidence="4 8" id="KW-0560">Oxidoreductase</keyword>